<dbReference type="OrthoDB" id="9812192at2"/>
<evidence type="ECO:0000259" key="1">
    <source>
        <dbReference type="PROSITE" id="PS51725"/>
    </source>
</evidence>
<dbReference type="InterPro" id="IPR050744">
    <property type="entry name" value="AI-2_Isomerase_LsrG"/>
</dbReference>
<dbReference type="Pfam" id="PF03992">
    <property type="entry name" value="ABM"/>
    <property type="match status" value="1"/>
</dbReference>
<proteinExistence type="predicted"/>
<sequence length="96" mass="11060">MSEVRIIATVIAKENEVAYVRAAAESIVKSSHQEEGCLQYELHQLHDNSNTFVFFEVWQSQKAVDKHNNTPHFNEFISQVKDRVELLDVKLMSKIA</sequence>
<name>A0A1J0E5H7_PRORE</name>
<feature type="domain" description="ABM" evidence="1">
    <location>
        <begin position="4"/>
        <end position="95"/>
    </location>
</feature>
<comment type="caution">
    <text evidence="2">The sequence shown here is derived from an EMBL/GenBank/DDBJ whole genome shotgun (WGS) entry which is preliminary data.</text>
</comment>
<evidence type="ECO:0000313" key="3">
    <source>
        <dbReference type="Proteomes" id="UP000824410"/>
    </source>
</evidence>
<dbReference type="InterPro" id="IPR011008">
    <property type="entry name" value="Dimeric_a/b-barrel"/>
</dbReference>
<dbReference type="Gene3D" id="3.30.70.100">
    <property type="match status" value="1"/>
</dbReference>
<gene>
    <name evidence="2" type="ORF">EX242_04610</name>
</gene>
<protein>
    <submittedName>
        <fullName evidence="2">Antibiotic biosynthesis monooxygenase</fullName>
    </submittedName>
</protein>
<dbReference type="InterPro" id="IPR007138">
    <property type="entry name" value="ABM_dom"/>
</dbReference>
<dbReference type="GO" id="GO:0005829">
    <property type="term" value="C:cytosol"/>
    <property type="evidence" value="ECO:0007669"/>
    <property type="project" value="TreeGrafter"/>
</dbReference>
<dbReference type="PANTHER" id="PTHR33336">
    <property type="entry name" value="QUINOL MONOOXYGENASE YGIN-RELATED"/>
    <property type="match status" value="1"/>
</dbReference>
<dbReference type="Proteomes" id="UP000824410">
    <property type="component" value="Unassembled WGS sequence"/>
</dbReference>
<keyword evidence="2" id="KW-0503">Monooxygenase</keyword>
<dbReference type="PROSITE" id="PS51725">
    <property type="entry name" value="ABM"/>
    <property type="match status" value="1"/>
</dbReference>
<keyword evidence="2" id="KW-0560">Oxidoreductase</keyword>
<dbReference type="RefSeq" id="WP_042848009.1">
    <property type="nucleotide sequence ID" value="NZ_ABEXNG020000194.1"/>
</dbReference>
<reference evidence="2" key="1">
    <citation type="submission" date="2019-02" db="EMBL/GenBank/DDBJ databases">
        <title>Genomic characterization of isolates from hospital effluents in KZN, South Africa.</title>
        <authorList>
            <person name="Ntshobeni N."/>
            <person name="Allam M."/>
            <person name="Ismail A."/>
            <person name="Amoako D."/>
            <person name="Essack S."/>
            <person name="Chenia H."/>
        </authorList>
    </citation>
    <scope>NUCLEOTIDE SEQUENCE</scope>
    <source>
        <strain evidence="2">AFE97_S1</strain>
    </source>
</reference>
<dbReference type="AlphaFoldDB" id="A0A1J0E5H7"/>
<dbReference type="EMBL" id="SHDO01000005">
    <property type="protein sequence ID" value="MBX6979548.1"/>
    <property type="molecule type" value="Genomic_DNA"/>
</dbReference>
<dbReference type="PANTHER" id="PTHR33336:SF3">
    <property type="entry name" value="ABM DOMAIN-CONTAINING PROTEIN"/>
    <property type="match status" value="1"/>
</dbReference>
<dbReference type="KEGG" id="prg:RB151_014000"/>
<organism evidence="2 3">
    <name type="scientific">Providencia rettgeri</name>
    <dbReference type="NCBI Taxonomy" id="587"/>
    <lineage>
        <taxon>Bacteria</taxon>
        <taxon>Pseudomonadati</taxon>
        <taxon>Pseudomonadota</taxon>
        <taxon>Gammaproteobacteria</taxon>
        <taxon>Enterobacterales</taxon>
        <taxon>Morganellaceae</taxon>
        <taxon>Providencia</taxon>
    </lineage>
</organism>
<dbReference type="SUPFAM" id="SSF54909">
    <property type="entry name" value="Dimeric alpha+beta barrel"/>
    <property type="match status" value="1"/>
</dbReference>
<evidence type="ECO:0000313" key="2">
    <source>
        <dbReference type="EMBL" id="MBX6979548.1"/>
    </source>
</evidence>
<accession>A0A1J0E5H7</accession>
<dbReference type="GO" id="GO:0004497">
    <property type="term" value="F:monooxygenase activity"/>
    <property type="evidence" value="ECO:0007669"/>
    <property type="project" value="UniProtKB-KW"/>
</dbReference>